<feature type="chain" id="PRO_5014164264" evidence="3">
    <location>
        <begin position="22"/>
        <end position="95"/>
    </location>
</feature>
<dbReference type="InterPro" id="IPR022706">
    <property type="entry name" value="Antifungal_prot"/>
</dbReference>
<dbReference type="EMBL" id="MSFO01000009">
    <property type="protein sequence ID" value="PLB44592.1"/>
    <property type="molecule type" value="Genomic_DNA"/>
</dbReference>
<keyword evidence="2" id="KW-0295">Fungicide</keyword>
<dbReference type="AlphaFoldDB" id="A0A2I2FVD9"/>
<name>A0A2I2FVD9_9EURO</name>
<dbReference type="GeneID" id="36552538"/>
<organism evidence="4 5">
    <name type="scientific">Aspergillus steynii IBT 23096</name>
    <dbReference type="NCBI Taxonomy" id="1392250"/>
    <lineage>
        <taxon>Eukaryota</taxon>
        <taxon>Fungi</taxon>
        <taxon>Dikarya</taxon>
        <taxon>Ascomycota</taxon>
        <taxon>Pezizomycotina</taxon>
        <taxon>Eurotiomycetes</taxon>
        <taxon>Eurotiomycetidae</taxon>
        <taxon>Eurotiales</taxon>
        <taxon>Aspergillaceae</taxon>
        <taxon>Aspergillus</taxon>
        <taxon>Aspergillus subgen. Circumdati</taxon>
    </lineage>
</organism>
<evidence type="ECO:0000256" key="1">
    <source>
        <dbReference type="ARBA" id="ARBA00022529"/>
    </source>
</evidence>
<dbReference type="VEuPathDB" id="FungiDB:P170DRAFT_368051"/>
<protein>
    <submittedName>
        <fullName evidence="4">Antifungal protein</fullName>
    </submittedName>
</protein>
<dbReference type="GO" id="GO:0031640">
    <property type="term" value="P:killing of cells of another organism"/>
    <property type="evidence" value="ECO:0007669"/>
    <property type="project" value="UniProtKB-KW"/>
</dbReference>
<dbReference type="OrthoDB" id="4478077at2759"/>
<dbReference type="SUPFAM" id="SSF57598">
    <property type="entry name" value="Antifungal protein (AGAFP)"/>
    <property type="match status" value="1"/>
</dbReference>
<dbReference type="Gene3D" id="2.40.50.60">
    <property type="entry name" value="Antifungal protein domain"/>
    <property type="match status" value="1"/>
</dbReference>
<gene>
    <name evidence="4" type="ORF">P170DRAFT_368051</name>
</gene>
<reference evidence="4 5" key="1">
    <citation type="submission" date="2016-12" db="EMBL/GenBank/DDBJ databases">
        <title>The genomes of Aspergillus section Nigri reveals drivers in fungal speciation.</title>
        <authorList>
            <consortium name="DOE Joint Genome Institute"/>
            <person name="Vesth T.C."/>
            <person name="Nybo J."/>
            <person name="Theobald S."/>
            <person name="Brandl J."/>
            <person name="Frisvad J.C."/>
            <person name="Nielsen K.F."/>
            <person name="Lyhne E.K."/>
            <person name="Kogle M.E."/>
            <person name="Kuo A."/>
            <person name="Riley R."/>
            <person name="Clum A."/>
            <person name="Nolan M."/>
            <person name="Lipzen A."/>
            <person name="Salamov A."/>
            <person name="Henrissat B."/>
            <person name="Wiebenga A."/>
            <person name="De Vries R.P."/>
            <person name="Grigoriev I.V."/>
            <person name="Mortensen U.H."/>
            <person name="Andersen M.R."/>
            <person name="Baker S.E."/>
        </authorList>
    </citation>
    <scope>NUCLEOTIDE SEQUENCE [LARGE SCALE GENOMIC DNA]</scope>
    <source>
        <strain evidence="4 5">IBT 23096</strain>
    </source>
</reference>
<accession>A0A2I2FVD9</accession>
<evidence type="ECO:0000256" key="2">
    <source>
        <dbReference type="ARBA" id="ARBA00022577"/>
    </source>
</evidence>
<dbReference type="Proteomes" id="UP000234275">
    <property type="component" value="Unassembled WGS sequence"/>
</dbReference>
<keyword evidence="5" id="KW-1185">Reference proteome</keyword>
<evidence type="ECO:0000313" key="5">
    <source>
        <dbReference type="Proteomes" id="UP000234275"/>
    </source>
</evidence>
<dbReference type="Pfam" id="PF11402">
    <property type="entry name" value="Antifungal_prot"/>
    <property type="match status" value="1"/>
</dbReference>
<evidence type="ECO:0000256" key="3">
    <source>
        <dbReference type="SAM" id="SignalP"/>
    </source>
</evidence>
<feature type="signal peptide" evidence="3">
    <location>
        <begin position="1"/>
        <end position="21"/>
    </location>
</feature>
<proteinExistence type="predicted"/>
<keyword evidence="3" id="KW-0732">Signal</keyword>
<sequence>MKFLSIASLSLILFTAMGVLGSPIESEALASNDLDARDEAGILIKYPGTCSKKNNNCRYKSQNGRTAFCKCKFKKCAKDGNKCHFDSYNQDCQCI</sequence>
<comment type="caution">
    <text evidence="4">The sequence shown here is derived from an EMBL/GenBank/DDBJ whole genome shotgun (WGS) entry which is preliminary data.</text>
</comment>
<dbReference type="InterPro" id="IPR023112">
    <property type="entry name" value="Antifungal-protein_dom_sf"/>
</dbReference>
<dbReference type="GO" id="GO:0050832">
    <property type="term" value="P:defense response to fungus"/>
    <property type="evidence" value="ECO:0007669"/>
    <property type="project" value="UniProtKB-KW"/>
</dbReference>
<evidence type="ECO:0000313" key="4">
    <source>
        <dbReference type="EMBL" id="PLB44592.1"/>
    </source>
</evidence>
<keyword evidence="1" id="KW-0929">Antimicrobial</keyword>
<dbReference type="RefSeq" id="XP_024699894.1">
    <property type="nucleotide sequence ID" value="XM_024844838.1"/>
</dbReference>